<accession>A0A9W4WYZ8</accession>
<keyword evidence="2" id="KW-1185">Reference proteome</keyword>
<dbReference type="Proteomes" id="UP001153678">
    <property type="component" value="Unassembled WGS sequence"/>
</dbReference>
<name>A0A9W4WYZ8_9GLOM</name>
<evidence type="ECO:0000313" key="1">
    <source>
        <dbReference type="EMBL" id="CAI2189731.1"/>
    </source>
</evidence>
<feature type="non-terminal residue" evidence="1">
    <location>
        <position position="155"/>
    </location>
</feature>
<sequence length="155" mass="18001">MHNNTSVSNNNTSENILLNNTLEDTPLTSEIPPIPPCFEGLEEQWADLNKNGRDFRKEIWFRTHIDLSRKEKITPLEHLANFFRRALQEESLDDSHEDLQEEDLDNEDFNYQDQTALRAMNNLSKRRKALVIRALIDISCATATQLTSNMFPQVQ</sequence>
<evidence type="ECO:0000313" key="2">
    <source>
        <dbReference type="Proteomes" id="UP001153678"/>
    </source>
</evidence>
<comment type="caution">
    <text evidence="1">The sequence shown here is derived from an EMBL/GenBank/DDBJ whole genome shotgun (WGS) entry which is preliminary data.</text>
</comment>
<gene>
    <name evidence="1" type="ORF">FWILDA_LOCUS14225</name>
</gene>
<proteinExistence type="predicted"/>
<protein>
    <submittedName>
        <fullName evidence="1">11827_t:CDS:1</fullName>
    </submittedName>
</protein>
<dbReference type="EMBL" id="CAMKVN010006004">
    <property type="protein sequence ID" value="CAI2189731.1"/>
    <property type="molecule type" value="Genomic_DNA"/>
</dbReference>
<dbReference type="AlphaFoldDB" id="A0A9W4WYZ8"/>
<dbReference type="OrthoDB" id="2422304at2759"/>
<reference evidence="1" key="1">
    <citation type="submission" date="2022-08" db="EMBL/GenBank/DDBJ databases">
        <authorList>
            <person name="Kallberg Y."/>
            <person name="Tangrot J."/>
            <person name="Rosling A."/>
        </authorList>
    </citation>
    <scope>NUCLEOTIDE SEQUENCE</scope>
    <source>
        <strain evidence="1">Wild A</strain>
    </source>
</reference>
<organism evidence="1 2">
    <name type="scientific">Funneliformis geosporum</name>
    <dbReference type="NCBI Taxonomy" id="1117311"/>
    <lineage>
        <taxon>Eukaryota</taxon>
        <taxon>Fungi</taxon>
        <taxon>Fungi incertae sedis</taxon>
        <taxon>Mucoromycota</taxon>
        <taxon>Glomeromycotina</taxon>
        <taxon>Glomeromycetes</taxon>
        <taxon>Glomerales</taxon>
        <taxon>Glomeraceae</taxon>
        <taxon>Funneliformis</taxon>
    </lineage>
</organism>